<evidence type="ECO:0000256" key="5">
    <source>
        <dbReference type="ARBA" id="ARBA00022801"/>
    </source>
</evidence>
<dbReference type="PANTHER" id="PTHR11067:SF9">
    <property type="entry name" value="INOSINE TRIPHOSPHATE PYROPHOSPHATASE"/>
    <property type="match status" value="1"/>
</dbReference>
<proteinExistence type="inferred from homology"/>
<comment type="catalytic activity">
    <reaction evidence="8 10">
        <text>dITP + H2O = dIMP + diphosphate + H(+)</text>
        <dbReference type="Rhea" id="RHEA:28342"/>
        <dbReference type="ChEBI" id="CHEBI:15377"/>
        <dbReference type="ChEBI" id="CHEBI:15378"/>
        <dbReference type="ChEBI" id="CHEBI:33019"/>
        <dbReference type="ChEBI" id="CHEBI:61194"/>
        <dbReference type="ChEBI" id="CHEBI:61382"/>
        <dbReference type="EC" id="3.6.1.66"/>
    </reaction>
</comment>
<feature type="binding site" evidence="10">
    <location>
        <begin position="22"/>
        <end position="27"/>
    </location>
    <ligand>
        <name>substrate</name>
    </ligand>
</feature>
<dbReference type="CDD" id="cd00515">
    <property type="entry name" value="HAM1"/>
    <property type="match status" value="1"/>
</dbReference>
<dbReference type="GO" id="GO:0046872">
    <property type="term" value="F:metal ion binding"/>
    <property type="evidence" value="ECO:0007669"/>
    <property type="project" value="UniProtKB-KW"/>
</dbReference>
<dbReference type="InterPro" id="IPR020922">
    <property type="entry name" value="dITP/XTP_pyrophosphatase"/>
</dbReference>
<gene>
    <name evidence="12" type="ORF">HMPREF3182_01102</name>
</gene>
<feature type="active site" description="Proton acceptor" evidence="10">
    <location>
        <position position="85"/>
    </location>
</feature>
<keyword evidence="3 10" id="KW-0479">Metal-binding</keyword>
<feature type="binding site" evidence="10">
    <location>
        <position position="85"/>
    </location>
    <ligand>
        <name>Mg(2+)</name>
        <dbReference type="ChEBI" id="CHEBI:18420"/>
    </ligand>
</feature>
<comment type="catalytic activity">
    <reaction evidence="9 10">
        <text>XTP + H2O = XMP + diphosphate + H(+)</text>
        <dbReference type="Rhea" id="RHEA:28610"/>
        <dbReference type="ChEBI" id="CHEBI:15377"/>
        <dbReference type="ChEBI" id="CHEBI:15378"/>
        <dbReference type="ChEBI" id="CHEBI:33019"/>
        <dbReference type="ChEBI" id="CHEBI:57464"/>
        <dbReference type="ChEBI" id="CHEBI:61314"/>
        <dbReference type="EC" id="3.6.1.66"/>
    </reaction>
</comment>
<feature type="binding site" evidence="10">
    <location>
        <position position="191"/>
    </location>
    <ligand>
        <name>substrate</name>
    </ligand>
</feature>
<comment type="caution">
    <text evidence="12">The sequence shown here is derived from an EMBL/GenBank/DDBJ whole genome shotgun (WGS) entry which is preliminary data.</text>
</comment>
<evidence type="ECO:0000313" key="12">
    <source>
        <dbReference type="EMBL" id="KXB90678.1"/>
    </source>
</evidence>
<dbReference type="PANTHER" id="PTHR11067">
    <property type="entry name" value="INOSINE TRIPHOSPHATE PYROPHOSPHATASE/HAM1 PROTEIN"/>
    <property type="match status" value="1"/>
</dbReference>
<dbReference type="Pfam" id="PF01725">
    <property type="entry name" value="Ham1p_like"/>
    <property type="match status" value="1"/>
</dbReference>
<evidence type="ECO:0000256" key="6">
    <source>
        <dbReference type="ARBA" id="ARBA00022842"/>
    </source>
</evidence>
<dbReference type="GO" id="GO:0009117">
    <property type="term" value="P:nucleotide metabolic process"/>
    <property type="evidence" value="ECO:0007669"/>
    <property type="project" value="UniProtKB-KW"/>
</dbReference>
<reference evidence="13" key="1">
    <citation type="submission" date="2016-01" db="EMBL/GenBank/DDBJ databases">
        <authorList>
            <person name="Mitreva M."/>
            <person name="Pepin K.H."/>
            <person name="Mihindukulasuriya K.A."/>
            <person name="Fulton R."/>
            <person name="Fronick C."/>
            <person name="O'Laughlin M."/>
            <person name="Miner T."/>
            <person name="Herter B."/>
            <person name="Rosa B.A."/>
            <person name="Cordes M."/>
            <person name="Tomlinson C."/>
            <person name="Wollam A."/>
            <person name="Palsikar V.B."/>
            <person name="Mardis E.R."/>
            <person name="Wilson R.K."/>
        </authorList>
    </citation>
    <scope>NUCLEOTIDE SEQUENCE [LARGE SCALE GENOMIC DNA]</scope>
    <source>
        <strain evidence="13">KA00182</strain>
    </source>
</reference>
<keyword evidence="5 10" id="KW-0378">Hydrolase</keyword>
<dbReference type="GO" id="GO:0036222">
    <property type="term" value="F:XTP diphosphatase activity"/>
    <property type="evidence" value="ECO:0007669"/>
    <property type="project" value="UniProtKB-UniRule"/>
</dbReference>
<keyword evidence="4 10" id="KW-0547">Nucleotide-binding</keyword>
<dbReference type="GO" id="GO:0000166">
    <property type="term" value="F:nucleotide binding"/>
    <property type="evidence" value="ECO:0007669"/>
    <property type="project" value="UniProtKB-KW"/>
</dbReference>
<comment type="subunit">
    <text evidence="2 10">Homodimer.</text>
</comment>
<dbReference type="EC" id="3.6.1.66" evidence="10"/>
<evidence type="ECO:0000256" key="11">
    <source>
        <dbReference type="RuleBase" id="RU003781"/>
    </source>
</evidence>
<dbReference type="PATRIC" id="fig|1588748.3.peg.1061"/>
<keyword evidence="13" id="KW-1185">Reference proteome</keyword>
<keyword evidence="6 10" id="KW-0460">Magnesium</keyword>
<evidence type="ECO:0000256" key="8">
    <source>
        <dbReference type="ARBA" id="ARBA00051875"/>
    </source>
</evidence>
<dbReference type="GO" id="GO:0017111">
    <property type="term" value="F:ribonucleoside triphosphate phosphatase activity"/>
    <property type="evidence" value="ECO:0007669"/>
    <property type="project" value="InterPro"/>
</dbReference>
<dbReference type="Gene3D" id="3.90.950.10">
    <property type="match status" value="1"/>
</dbReference>
<comment type="similarity">
    <text evidence="1 10 11">Belongs to the HAM1 NTPase family.</text>
</comment>
<comment type="cofactor">
    <cofactor evidence="10">
        <name>Mg(2+)</name>
        <dbReference type="ChEBI" id="CHEBI:18420"/>
    </cofactor>
    <text evidence="10">Binds 1 Mg(2+) ion per subunit.</text>
</comment>
<sequence>MISVKHRYRSDKWMNEVLLLATKNKGKIQELQQLLTPLGYNVESIHLLYPHIREPEENGTTFLENARLKAQYYMKYTHRPCIADDSGLCVEGLGGQPGIYSARYAGKHGDDAANNRKLVREIKSLSIQQRRAEYICELVLLYPDGREILARGQCAGIIQETPAGTNGFGYDPYFYVPLLQKTMAELSPVQKNAISHRGQALRHLIDQLILDK</sequence>
<dbReference type="GO" id="GO:0009146">
    <property type="term" value="P:purine nucleoside triphosphate catabolic process"/>
    <property type="evidence" value="ECO:0007669"/>
    <property type="project" value="UniProtKB-UniRule"/>
</dbReference>
<accession>A0A134CEM2</accession>
<comment type="function">
    <text evidence="10">Pyrophosphatase that catalyzes the hydrolysis of nucleoside triphosphates to their monophosphate derivatives, with a high preference for the non-canonical purine nucleotides XTP (xanthosine triphosphate), dITP (deoxyinosine triphosphate) and ITP. Seems to function as a house-cleaning enzyme that removes non-canonical purine nucleotides from the nucleotide pool, thus preventing their incorporation into DNA/RNA and avoiding chromosomal lesions.</text>
</comment>
<feature type="binding site" evidence="10">
    <location>
        <begin position="196"/>
        <end position="197"/>
    </location>
    <ligand>
        <name>substrate</name>
    </ligand>
</feature>
<dbReference type="SUPFAM" id="SSF52972">
    <property type="entry name" value="ITPase-like"/>
    <property type="match status" value="1"/>
</dbReference>
<evidence type="ECO:0000256" key="9">
    <source>
        <dbReference type="ARBA" id="ARBA00052017"/>
    </source>
</evidence>
<dbReference type="NCBIfam" id="TIGR00042">
    <property type="entry name" value="RdgB/HAM1 family non-canonical purine NTP pyrophosphatase"/>
    <property type="match status" value="1"/>
</dbReference>
<evidence type="ECO:0000256" key="2">
    <source>
        <dbReference type="ARBA" id="ARBA00011738"/>
    </source>
</evidence>
<comment type="catalytic activity">
    <reaction evidence="10">
        <text>ITP + H2O = IMP + diphosphate + H(+)</text>
        <dbReference type="Rhea" id="RHEA:29399"/>
        <dbReference type="ChEBI" id="CHEBI:15377"/>
        <dbReference type="ChEBI" id="CHEBI:15378"/>
        <dbReference type="ChEBI" id="CHEBI:33019"/>
        <dbReference type="ChEBI" id="CHEBI:58053"/>
        <dbReference type="ChEBI" id="CHEBI:61402"/>
        <dbReference type="EC" id="3.6.1.66"/>
    </reaction>
</comment>
<dbReference type="GO" id="GO:0005829">
    <property type="term" value="C:cytosol"/>
    <property type="evidence" value="ECO:0007669"/>
    <property type="project" value="TreeGrafter"/>
</dbReference>
<dbReference type="GO" id="GO:0036220">
    <property type="term" value="F:ITP diphosphatase activity"/>
    <property type="evidence" value="ECO:0007669"/>
    <property type="project" value="UniProtKB-UniRule"/>
</dbReference>
<evidence type="ECO:0000313" key="13">
    <source>
        <dbReference type="Proteomes" id="UP000070160"/>
    </source>
</evidence>
<evidence type="ECO:0000256" key="10">
    <source>
        <dbReference type="HAMAP-Rule" id="MF_01405"/>
    </source>
</evidence>
<feature type="binding site" evidence="10">
    <location>
        <position position="86"/>
    </location>
    <ligand>
        <name>substrate</name>
    </ligand>
</feature>
<dbReference type="HAMAP" id="MF_01405">
    <property type="entry name" value="Non_canon_purine_NTPase"/>
    <property type="match status" value="1"/>
</dbReference>
<evidence type="ECO:0000256" key="1">
    <source>
        <dbReference type="ARBA" id="ARBA00008023"/>
    </source>
</evidence>
<dbReference type="EMBL" id="LSDT01000044">
    <property type="protein sequence ID" value="KXB90678.1"/>
    <property type="molecule type" value="Genomic_DNA"/>
</dbReference>
<dbReference type="STRING" id="1588748.HMPREF3182_01102"/>
<dbReference type="InterPro" id="IPR029001">
    <property type="entry name" value="ITPase-like_fam"/>
</dbReference>
<feature type="binding site" evidence="10">
    <location>
        <position position="56"/>
    </location>
    <ligand>
        <name>Mg(2+)</name>
        <dbReference type="ChEBI" id="CHEBI:18420"/>
    </ligand>
</feature>
<dbReference type="InterPro" id="IPR002637">
    <property type="entry name" value="RdgB/HAM1"/>
</dbReference>
<dbReference type="FunFam" id="3.90.950.10:FF:000001">
    <property type="entry name" value="dITP/XTP pyrophosphatase"/>
    <property type="match status" value="1"/>
</dbReference>
<keyword evidence="7 10" id="KW-0546">Nucleotide metabolism</keyword>
<organism evidence="12 13">
    <name type="scientific">Megasphaera hutchinsoni</name>
    <dbReference type="NCBI Taxonomy" id="1588748"/>
    <lineage>
        <taxon>Bacteria</taxon>
        <taxon>Bacillati</taxon>
        <taxon>Bacillota</taxon>
        <taxon>Negativicutes</taxon>
        <taxon>Veillonellales</taxon>
        <taxon>Veillonellaceae</taxon>
        <taxon>Megasphaera</taxon>
    </lineage>
</organism>
<dbReference type="GO" id="GO:0035870">
    <property type="term" value="F:dITP diphosphatase activity"/>
    <property type="evidence" value="ECO:0007669"/>
    <property type="project" value="UniProtKB-UniRule"/>
</dbReference>
<feature type="binding site" evidence="10">
    <location>
        <begin position="168"/>
        <end position="171"/>
    </location>
    <ligand>
        <name>substrate</name>
    </ligand>
</feature>
<dbReference type="AlphaFoldDB" id="A0A134CEM2"/>
<evidence type="ECO:0000256" key="7">
    <source>
        <dbReference type="ARBA" id="ARBA00023080"/>
    </source>
</evidence>
<dbReference type="Proteomes" id="UP000070160">
    <property type="component" value="Unassembled WGS sequence"/>
</dbReference>
<protein>
    <recommendedName>
        <fullName evidence="10">dITP/XTP pyrophosphatase</fullName>
        <ecNumber evidence="10">3.6.1.66</ecNumber>
    </recommendedName>
    <alternativeName>
        <fullName evidence="10">Non-canonical purine NTP pyrophosphatase</fullName>
    </alternativeName>
    <alternativeName>
        <fullName evidence="10">Non-standard purine NTP pyrophosphatase</fullName>
    </alternativeName>
    <alternativeName>
        <fullName evidence="10">Nucleoside-triphosphate diphosphatase</fullName>
    </alternativeName>
    <alternativeName>
        <fullName evidence="10">Nucleoside-triphosphate pyrophosphatase</fullName>
        <shortName evidence="10">NTPase</shortName>
    </alternativeName>
</protein>
<evidence type="ECO:0000256" key="3">
    <source>
        <dbReference type="ARBA" id="ARBA00022723"/>
    </source>
</evidence>
<evidence type="ECO:0000256" key="4">
    <source>
        <dbReference type="ARBA" id="ARBA00022741"/>
    </source>
</evidence>
<name>A0A134CEM2_9FIRM</name>